<dbReference type="InterPro" id="IPR050541">
    <property type="entry name" value="LRR_TM_domain-containing"/>
</dbReference>
<dbReference type="PRINTS" id="PR00019">
    <property type="entry name" value="LEURICHRPT"/>
</dbReference>
<dbReference type="PANTHER" id="PTHR24369:SF210">
    <property type="entry name" value="CHAOPTIN-RELATED"/>
    <property type="match status" value="1"/>
</dbReference>
<evidence type="ECO:0000313" key="6">
    <source>
        <dbReference type="Proteomes" id="UP001168821"/>
    </source>
</evidence>
<organism evidence="5 6">
    <name type="scientific">Zophobas morio</name>
    <dbReference type="NCBI Taxonomy" id="2755281"/>
    <lineage>
        <taxon>Eukaryota</taxon>
        <taxon>Metazoa</taxon>
        <taxon>Ecdysozoa</taxon>
        <taxon>Arthropoda</taxon>
        <taxon>Hexapoda</taxon>
        <taxon>Insecta</taxon>
        <taxon>Pterygota</taxon>
        <taxon>Neoptera</taxon>
        <taxon>Endopterygota</taxon>
        <taxon>Coleoptera</taxon>
        <taxon>Polyphaga</taxon>
        <taxon>Cucujiformia</taxon>
        <taxon>Tenebrionidae</taxon>
        <taxon>Zophobas</taxon>
    </lineage>
</organism>
<dbReference type="PROSITE" id="PS51450">
    <property type="entry name" value="LRR"/>
    <property type="match status" value="4"/>
</dbReference>
<feature type="chain" id="PRO_5041267958" evidence="4">
    <location>
        <begin position="17"/>
        <end position="688"/>
    </location>
</feature>
<gene>
    <name evidence="5" type="ORF">Zmor_002816</name>
</gene>
<dbReference type="SUPFAM" id="SSF52058">
    <property type="entry name" value="L domain-like"/>
    <property type="match status" value="1"/>
</dbReference>
<dbReference type="InterPro" id="IPR001611">
    <property type="entry name" value="Leu-rich_rpt"/>
</dbReference>
<keyword evidence="3" id="KW-0677">Repeat</keyword>
<keyword evidence="1" id="KW-0433">Leucine-rich repeat</keyword>
<dbReference type="SMART" id="SM00369">
    <property type="entry name" value="LRR_TYP"/>
    <property type="match status" value="6"/>
</dbReference>
<dbReference type="EMBL" id="JALNTZ010000010">
    <property type="protein sequence ID" value="KAJ3639456.1"/>
    <property type="molecule type" value="Genomic_DNA"/>
</dbReference>
<dbReference type="InterPro" id="IPR032675">
    <property type="entry name" value="LRR_dom_sf"/>
</dbReference>
<sequence length="688" mass="79728">MFLYLSLSVLVQSVLALQIWENNRNCPLTCTCQLEHLTETAIYRFIQNKKNNQNVNESSSVEFNEVLYEDNFESELTEDKQIVRSAMCILRKNVEPAELIQTLPEDIEIVTLIQGYDIGSKTVKFSYLTKFRNLLSLELLGPNLFNRMTNSSLICEIDMPLPNLKFLNLENIVIKNSKVQIQNFVKEFSKTEQTFEYVQKIDSNLHPLTMVQQGTNDEILPYEKYKEQDNEHKIPLFIGFKNLHLLRVTHCELNNVHWAMFDGLNSLQILILDNNNLKFIPPFAFYGAPNLKTLSLAHNNLLDIQITDLAGLLELEYLDLSYNNFSQLSELSLPPFPKLKLADFGNNPITVIFPNTFEVMNTTDSLIIGSKDVNLSLLTNSFIGLNLLKALTLNNLNIKLLTRDLFVGMPNLNELTLTGTITKIEFDTFLDVHKLQKLILSNCNIRNISMDAFIGLENLEILDLSKNQLEQLPPAVFDQLINIKEIYLNNNKLTKLPREIFSKIHVKMIRLNENPWHCSCDMSDWKPIIINRIKQKIVKACDFSHDKGIGCVQSFTFKYIYENKVAPKCAEPKEYTNWSVFHIMRRLLKCPEYKPKLKKHVKKVYEHTKTSNITEHNKISKADLLRNKMIKHGAHFNNSVNNNVNNDLNALYLTPRYQTDNQKYVKSKVRKVKKHRKYFQMDNNIALV</sequence>
<evidence type="ECO:0000256" key="3">
    <source>
        <dbReference type="ARBA" id="ARBA00022737"/>
    </source>
</evidence>
<feature type="signal peptide" evidence="4">
    <location>
        <begin position="1"/>
        <end position="16"/>
    </location>
</feature>
<comment type="caution">
    <text evidence="5">The sequence shown here is derived from an EMBL/GenBank/DDBJ whole genome shotgun (WGS) entry which is preliminary data.</text>
</comment>
<keyword evidence="6" id="KW-1185">Reference proteome</keyword>
<dbReference type="Pfam" id="PF00560">
    <property type="entry name" value="LRR_1"/>
    <property type="match status" value="1"/>
</dbReference>
<protein>
    <submittedName>
        <fullName evidence="5">Uncharacterized protein</fullName>
    </submittedName>
</protein>
<evidence type="ECO:0000256" key="2">
    <source>
        <dbReference type="ARBA" id="ARBA00022729"/>
    </source>
</evidence>
<dbReference type="InterPro" id="IPR003591">
    <property type="entry name" value="Leu-rich_rpt_typical-subtyp"/>
</dbReference>
<proteinExistence type="predicted"/>
<name>A0AA38M0V7_9CUCU</name>
<dbReference type="SMART" id="SM00364">
    <property type="entry name" value="LRR_BAC"/>
    <property type="match status" value="4"/>
</dbReference>
<evidence type="ECO:0000256" key="4">
    <source>
        <dbReference type="SAM" id="SignalP"/>
    </source>
</evidence>
<dbReference type="AlphaFoldDB" id="A0AA38M0V7"/>
<dbReference type="Gene3D" id="3.80.10.10">
    <property type="entry name" value="Ribonuclease Inhibitor"/>
    <property type="match status" value="2"/>
</dbReference>
<dbReference type="Pfam" id="PF13855">
    <property type="entry name" value="LRR_8"/>
    <property type="match status" value="2"/>
</dbReference>
<evidence type="ECO:0000313" key="5">
    <source>
        <dbReference type="EMBL" id="KAJ3639456.1"/>
    </source>
</evidence>
<dbReference type="GO" id="GO:0005886">
    <property type="term" value="C:plasma membrane"/>
    <property type="evidence" value="ECO:0007669"/>
    <property type="project" value="TreeGrafter"/>
</dbReference>
<accession>A0AA38M0V7</accession>
<dbReference type="PANTHER" id="PTHR24369">
    <property type="entry name" value="ANTIGEN BSP, PUTATIVE-RELATED"/>
    <property type="match status" value="1"/>
</dbReference>
<reference evidence="5" key="1">
    <citation type="journal article" date="2023" name="G3 (Bethesda)">
        <title>Whole genome assemblies of Zophobas morio and Tenebrio molitor.</title>
        <authorList>
            <person name="Kaur S."/>
            <person name="Stinson S.A."/>
            <person name="diCenzo G.C."/>
        </authorList>
    </citation>
    <scope>NUCLEOTIDE SEQUENCE</scope>
    <source>
        <strain evidence="5">QUZm001</strain>
    </source>
</reference>
<evidence type="ECO:0000256" key="1">
    <source>
        <dbReference type="ARBA" id="ARBA00022614"/>
    </source>
</evidence>
<dbReference type="Proteomes" id="UP001168821">
    <property type="component" value="Unassembled WGS sequence"/>
</dbReference>
<keyword evidence="2 4" id="KW-0732">Signal</keyword>